<gene>
    <name evidence="2" type="ORF">CDPV99-010</name>
</gene>
<accession>A0AAT9UPC5</accession>
<dbReference type="InterPro" id="IPR017880">
    <property type="entry name" value="KilA_N"/>
</dbReference>
<dbReference type="EMBL" id="OQ865376">
    <property type="protein sequence ID" value="WHV01126.1"/>
    <property type="molecule type" value="Genomic_DNA"/>
</dbReference>
<dbReference type="PROSITE" id="PS51301">
    <property type="entry name" value="KILA_N"/>
    <property type="match status" value="1"/>
</dbReference>
<protein>
    <submittedName>
        <fullName evidence="2">KilA N domain protein</fullName>
    </submittedName>
</protein>
<dbReference type="InterPro" id="IPR018004">
    <property type="entry name" value="KilA/APSES_HTH"/>
</dbReference>
<reference evidence="2" key="1">
    <citation type="submission" date="2023-04" db="EMBL/GenBank/DDBJ databases">
        <title>Genomic characterization of avipoxvirus isolates from Andean condor (Vultur gryphus).</title>
        <authorList>
            <person name="Butt S.L."/>
            <person name="Do Nascimento G.M."/>
            <person name="Tripathy D.N."/>
            <person name="Diel D.G."/>
        </authorList>
    </citation>
    <scope>NUCLEOTIDE SEQUENCE</scope>
    <source>
        <strain evidence="2">CDPV99</strain>
    </source>
</reference>
<name>A0AAT9UPC5_9POXV</name>
<evidence type="ECO:0000313" key="2">
    <source>
        <dbReference type="EMBL" id="WHV01126.1"/>
    </source>
</evidence>
<dbReference type="Pfam" id="PF04383">
    <property type="entry name" value="KilA-N"/>
    <property type="match status" value="1"/>
</dbReference>
<sequence>MKVQIEFIDEVFCKLRYDDVEITLMRENEYINATELCSNNGKNFLEWLNKESSIELITELDKFNRSCNDFYDHRGIVLNVLVNNTSVYYVHRDLILNISHWISPLILLKVGKILNSYVQDSFSLEYEFLYSGLMEKLEEIITLNESTIDLTR</sequence>
<proteinExistence type="predicted"/>
<organism evidence="2">
    <name type="scientific">Condorpox virus</name>
    <dbReference type="NCBI Taxonomy" id="3049970"/>
    <lineage>
        <taxon>Viruses</taxon>
        <taxon>Varidnaviria</taxon>
        <taxon>Bamfordvirae</taxon>
        <taxon>Nucleocytoviricota</taxon>
        <taxon>Pokkesviricetes</taxon>
        <taxon>Chitovirales</taxon>
        <taxon>Poxviridae</taxon>
        <taxon>Chordopoxvirinae</taxon>
        <taxon>Avipoxvirus</taxon>
    </lineage>
</organism>
<evidence type="ECO:0000259" key="1">
    <source>
        <dbReference type="PROSITE" id="PS51301"/>
    </source>
</evidence>
<feature type="domain" description="KilA-N" evidence="1">
    <location>
        <begin position="11"/>
        <end position="117"/>
    </location>
</feature>